<evidence type="ECO:0000313" key="2">
    <source>
        <dbReference type="EMBL" id="QIS94669.1"/>
    </source>
</evidence>
<dbReference type="Proteomes" id="UP000321389">
    <property type="component" value="Chromosome"/>
</dbReference>
<evidence type="ECO:0000313" key="3">
    <source>
        <dbReference type="Proteomes" id="UP000321389"/>
    </source>
</evidence>
<protein>
    <submittedName>
        <fullName evidence="2">Uncharacterized protein</fullName>
    </submittedName>
</protein>
<organism evidence="2 3">
    <name type="scientific">Nitratireductor mangrovi</name>
    <dbReference type="NCBI Taxonomy" id="2599600"/>
    <lineage>
        <taxon>Bacteria</taxon>
        <taxon>Pseudomonadati</taxon>
        <taxon>Pseudomonadota</taxon>
        <taxon>Alphaproteobacteria</taxon>
        <taxon>Hyphomicrobiales</taxon>
        <taxon>Phyllobacteriaceae</taxon>
        <taxon>Nitratireductor</taxon>
    </lineage>
</organism>
<proteinExistence type="predicted"/>
<dbReference type="EMBL" id="CP042301">
    <property type="protein sequence ID" value="QIS94669.1"/>
    <property type="molecule type" value="Genomic_DNA"/>
</dbReference>
<evidence type="ECO:0000256" key="1">
    <source>
        <dbReference type="SAM" id="Phobius"/>
    </source>
</evidence>
<reference evidence="2" key="1">
    <citation type="submission" date="2020-04" db="EMBL/GenBank/DDBJ databases">
        <title>Nitratireductor sp. nov. isolated from mangrove soil.</title>
        <authorList>
            <person name="Ye Y."/>
        </authorList>
    </citation>
    <scope>NUCLEOTIDE SEQUENCE</scope>
    <source>
        <strain evidence="2">SY7</strain>
    </source>
</reference>
<dbReference type="RefSeq" id="WP_167812993.1">
    <property type="nucleotide sequence ID" value="NZ_CP042301.2"/>
</dbReference>
<accession>A0A6H0DXE6</accession>
<gene>
    <name evidence="2" type="ORF">FQ775_24010</name>
</gene>
<feature type="transmembrane region" description="Helical" evidence="1">
    <location>
        <begin position="34"/>
        <end position="51"/>
    </location>
</feature>
<feature type="transmembrane region" description="Helical" evidence="1">
    <location>
        <begin position="7"/>
        <end position="28"/>
    </location>
</feature>
<name>A0A6H0DXE6_9HYPH</name>
<dbReference type="KEGG" id="niy:FQ775_24010"/>
<dbReference type="AlphaFoldDB" id="A0A6H0DXE6"/>
<keyword evidence="1" id="KW-0472">Membrane</keyword>
<sequence>MDKLHSLFCITLAAIACTVVPAVAILYLLQGDRFGGVIFAILTAWVWNFGYREYRKQRAQT</sequence>
<keyword evidence="1" id="KW-1133">Transmembrane helix</keyword>
<keyword evidence="1" id="KW-0812">Transmembrane</keyword>
<dbReference type="PROSITE" id="PS51257">
    <property type="entry name" value="PROKAR_LIPOPROTEIN"/>
    <property type="match status" value="1"/>
</dbReference>
<keyword evidence="3" id="KW-1185">Reference proteome</keyword>